<dbReference type="Proteomes" id="UP000030645">
    <property type="component" value="Unassembled WGS sequence"/>
</dbReference>
<protein>
    <submittedName>
        <fullName evidence="1">Uncharacterized protein</fullName>
    </submittedName>
</protein>
<accession>W9RL03</accession>
<evidence type="ECO:0000313" key="1">
    <source>
        <dbReference type="EMBL" id="EXB57749.1"/>
    </source>
</evidence>
<keyword evidence="2" id="KW-1185">Reference proteome</keyword>
<organism evidence="1 2">
    <name type="scientific">Morus notabilis</name>
    <dbReference type="NCBI Taxonomy" id="981085"/>
    <lineage>
        <taxon>Eukaryota</taxon>
        <taxon>Viridiplantae</taxon>
        <taxon>Streptophyta</taxon>
        <taxon>Embryophyta</taxon>
        <taxon>Tracheophyta</taxon>
        <taxon>Spermatophyta</taxon>
        <taxon>Magnoliopsida</taxon>
        <taxon>eudicotyledons</taxon>
        <taxon>Gunneridae</taxon>
        <taxon>Pentapetalae</taxon>
        <taxon>rosids</taxon>
        <taxon>fabids</taxon>
        <taxon>Rosales</taxon>
        <taxon>Moraceae</taxon>
        <taxon>Moreae</taxon>
        <taxon>Morus</taxon>
    </lineage>
</organism>
<sequence>MRIVRRAVASRHALPNHAYPYPIIDDSKRHHDEEQSPNKMLDLDGIISLSDNHTHLNQALIDVAKSKKEDLSVKNHDLPYQDCQDRELVTESSNALKRKLETEGGCRNTKAAMLSKICKDEGFMRSKLESSKRHLLESYQVEDKKRRLIKILDIKDLPKQVSCGSRRGYKIHY</sequence>
<reference evidence="2" key="1">
    <citation type="submission" date="2013-01" db="EMBL/GenBank/DDBJ databases">
        <title>Draft Genome Sequence of a Mulberry Tree, Morus notabilis C.K. Schneid.</title>
        <authorList>
            <person name="He N."/>
            <person name="Zhao S."/>
        </authorList>
    </citation>
    <scope>NUCLEOTIDE SEQUENCE</scope>
</reference>
<gene>
    <name evidence="1" type="ORF">L484_006862</name>
</gene>
<dbReference type="AlphaFoldDB" id="W9RL03"/>
<proteinExistence type="predicted"/>
<name>W9RL03_9ROSA</name>
<dbReference type="EMBL" id="KE344350">
    <property type="protein sequence ID" value="EXB57749.1"/>
    <property type="molecule type" value="Genomic_DNA"/>
</dbReference>
<evidence type="ECO:0000313" key="2">
    <source>
        <dbReference type="Proteomes" id="UP000030645"/>
    </source>
</evidence>